<name>A0A2P2GHP7_STREW</name>
<dbReference type="AlphaFoldDB" id="A0A2P2GHP7"/>
<feature type="compositionally biased region" description="Basic and acidic residues" evidence="1">
    <location>
        <begin position="69"/>
        <end position="78"/>
    </location>
</feature>
<feature type="transmembrane region" description="Helical" evidence="2">
    <location>
        <begin position="18"/>
        <end position="38"/>
    </location>
</feature>
<evidence type="ECO:0000256" key="2">
    <source>
        <dbReference type="SAM" id="Phobius"/>
    </source>
</evidence>
<evidence type="ECO:0000313" key="4">
    <source>
        <dbReference type="Proteomes" id="UP000265325"/>
    </source>
</evidence>
<feature type="region of interest" description="Disordered" evidence="1">
    <location>
        <begin position="47"/>
        <end position="78"/>
    </location>
</feature>
<reference evidence="3 4" key="1">
    <citation type="submission" date="2015-05" db="EMBL/GenBank/DDBJ databases">
        <title>Draft Genome assembly of Streptomyces showdoensis.</title>
        <authorList>
            <person name="Thapa K.K."/>
            <person name="Metsa-Ketela M."/>
        </authorList>
    </citation>
    <scope>NUCLEOTIDE SEQUENCE [LARGE SCALE GENOMIC DNA]</scope>
    <source>
        <strain evidence="3 4">ATCC 15227</strain>
    </source>
</reference>
<dbReference type="Pfam" id="PF20087">
    <property type="entry name" value="DUF6479"/>
    <property type="match status" value="1"/>
</dbReference>
<dbReference type="Proteomes" id="UP000265325">
    <property type="component" value="Unassembled WGS sequence"/>
</dbReference>
<comment type="caution">
    <text evidence="3">The sequence shown here is derived from an EMBL/GenBank/DDBJ whole genome shotgun (WGS) entry which is preliminary data.</text>
</comment>
<protein>
    <submittedName>
        <fullName evidence="3">Uncharacterized protein</fullName>
    </submittedName>
</protein>
<organism evidence="3 4">
    <name type="scientific">Streptomyces showdoensis</name>
    <dbReference type="NCBI Taxonomy" id="68268"/>
    <lineage>
        <taxon>Bacteria</taxon>
        <taxon>Bacillati</taxon>
        <taxon>Actinomycetota</taxon>
        <taxon>Actinomycetes</taxon>
        <taxon>Kitasatosporales</taxon>
        <taxon>Streptomycetaceae</taxon>
        <taxon>Streptomyces</taxon>
    </lineage>
</organism>
<keyword evidence="4" id="KW-1185">Reference proteome</keyword>
<proteinExistence type="predicted"/>
<accession>A0A2P2GHP7</accession>
<evidence type="ECO:0000256" key="1">
    <source>
        <dbReference type="SAM" id="MobiDB-lite"/>
    </source>
</evidence>
<dbReference type="RefSeq" id="WP_046910415.1">
    <property type="nucleotide sequence ID" value="NZ_BAAAXG010000001.1"/>
</dbReference>
<keyword evidence="2" id="KW-0472">Membrane</keyword>
<dbReference type="InterPro" id="IPR045513">
    <property type="entry name" value="DUF6479"/>
</dbReference>
<dbReference type="EMBL" id="LAQS01000045">
    <property type="protein sequence ID" value="KKZ71046.1"/>
    <property type="molecule type" value="Genomic_DNA"/>
</dbReference>
<evidence type="ECO:0000313" key="3">
    <source>
        <dbReference type="EMBL" id="KKZ71046.1"/>
    </source>
</evidence>
<keyword evidence="2" id="KW-1133">Transmembrane helix</keyword>
<gene>
    <name evidence="3" type="ORF">VO63_25775</name>
</gene>
<sequence>MTAYAGFPTLASAGSNGVLFAVVIGVVVVAVLLGAFWWGSRRVARRRASAADASRADTRAARGSWSTPDGRDGGDTDR</sequence>
<keyword evidence="2" id="KW-0812">Transmembrane</keyword>